<dbReference type="Proteomes" id="UP001059380">
    <property type="component" value="Chromosome"/>
</dbReference>
<evidence type="ECO:0000313" key="1">
    <source>
        <dbReference type="EMBL" id="UWZ86968.1"/>
    </source>
</evidence>
<dbReference type="EMBL" id="CP093313">
    <property type="protein sequence ID" value="UWZ86968.1"/>
    <property type="molecule type" value="Genomic_DNA"/>
</dbReference>
<dbReference type="AlphaFoldDB" id="A0A9J7BWF0"/>
<evidence type="ECO:0000313" key="2">
    <source>
        <dbReference type="Proteomes" id="UP001059380"/>
    </source>
</evidence>
<gene>
    <name evidence="1" type="ORF">MOP44_04165</name>
</gene>
<keyword evidence="2" id="KW-1185">Reference proteome</keyword>
<dbReference type="Pfam" id="PF04796">
    <property type="entry name" value="RepA_C"/>
    <property type="match status" value="1"/>
</dbReference>
<sequence>MTTEALRTGERKLELGRSLSSFMGRLGLQCTGGHWGTIPRFRDQMERLFGAAISTRWKHEQATEVHVGGSNLLLAEEFDLWWTPQKLLRTPPRSSVTLSQKFFEQLVESPIPLDLRAIRALKQSPLSLDLYTWATRRVSYLERPTLISWAALRRSFGAGYADTPQGRGKFRAKVLDALGRVRWVYSALRFKVEDGGVLLLPSAPHVPKLTK</sequence>
<accession>A0A9J7BWF0</accession>
<proteinExistence type="predicted"/>
<dbReference type="InterPro" id="IPR006881">
    <property type="entry name" value="RepA_C"/>
</dbReference>
<reference evidence="1" key="1">
    <citation type="submission" date="2021-04" db="EMBL/GenBank/DDBJ databases">
        <title>Phylogenetic analysis of Acidobacteriaceae.</title>
        <authorList>
            <person name="Qiu L."/>
            <person name="Zhang Q."/>
        </authorList>
    </citation>
    <scope>NUCLEOTIDE SEQUENCE</scope>
    <source>
        <strain evidence="1">DSM 25168</strain>
    </source>
</reference>
<organism evidence="1 2">
    <name type="scientific">Occallatibacter riparius</name>
    <dbReference type="NCBI Taxonomy" id="1002689"/>
    <lineage>
        <taxon>Bacteria</taxon>
        <taxon>Pseudomonadati</taxon>
        <taxon>Acidobacteriota</taxon>
        <taxon>Terriglobia</taxon>
        <taxon>Terriglobales</taxon>
        <taxon>Acidobacteriaceae</taxon>
        <taxon>Occallatibacter</taxon>
    </lineage>
</organism>
<name>A0A9J7BWF0_9BACT</name>
<dbReference type="KEGG" id="orp:MOP44_04165"/>
<protein>
    <submittedName>
        <fullName evidence="1">Replication protein RepA</fullName>
    </submittedName>
</protein>